<reference evidence="1 2" key="1">
    <citation type="journal article" date="2012" name="J. Bacteriol.">
        <title>Draft Genome Sequence of Cecembia lonarensis Strain LW9T, Isolated from Lonar Lake, a Haloalkaline Lake in India.</title>
        <authorList>
            <person name="Shivaji S."/>
            <person name="Ara S."/>
            <person name="Singh A."/>
            <person name="Pinnaka A.K."/>
        </authorList>
    </citation>
    <scope>NUCLEOTIDE SEQUENCE [LARGE SCALE GENOMIC DNA]</scope>
    <source>
        <strain evidence="1 2">LW9</strain>
    </source>
</reference>
<dbReference type="AlphaFoldDB" id="K1L9U6"/>
<name>K1L9U6_CECL9</name>
<accession>K1L9U6</accession>
<comment type="caution">
    <text evidence="1">The sequence shown here is derived from an EMBL/GenBank/DDBJ whole genome shotgun (WGS) entry which is preliminary data.</text>
</comment>
<keyword evidence="2" id="KW-1185">Reference proteome</keyword>
<sequence>MDGLVRGPFFTHDTLVHESISNCFSINYDAQHPRLTVMHKLTLRFSFTY</sequence>
<dbReference type="Proteomes" id="UP000004478">
    <property type="component" value="Unassembled WGS sequence"/>
</dbReference>
<evidence type="ECO:0000313" key="2">
    <source>
        <dbReference type="Proteomes" id="UP000004478"/>
    </source>
</evidence>
<organism evidence="1 2">
    <name type="scientific">Cecembia lonarensis (strain CCUG 58316 / KCTC 22772 / LW9)</name>
    <dbReference type="NCBI Taxonomy" id="1225176"/>
    <lineage>
        <taxon>Bacteria</taxon>
        <taxon>Pseudomonadati</taxon>
        <taxon>Bacteroidota</taxon>
        <taxon>Cytophagia</taxon>
        <taxon>Cytophagales</taxon>
        <taxon>Cyclobacteriaceae</taxon>
        <taxon>Cecembia</taxon>
    </lineage>
</organism>
<dbReference type="EMBL" id="AMGM01000279">
    <property type="protein sequence ID" value="EKB47173.1"/>
    <property type="molecule type" value="Genomic_DNA"/>
</dbReference>
<protein>
    <submittedName>
        <fullName evidence="1">Uncharacterized protein</fullName>
    </submittedName>
</protein>
<evidence type="ECO:0000313" key="1">
    <source>
        <dbReference type="EMBL" id="EKB47173.1"/>
    </source>
</evidence>
<proteinExistence type="predicted"/>
<gene>
    <name evidence="1" type="ORF">B879_04234</name>
</gene>